<evidence type="ECO:0000313" key="7">
    <source>
        <dbReference type="Proteomes" id="UP000030901"/>
    </source>
</evidence>
<dbReference type="GO" id="GO:0051259">
    <property type="term" value="P:protein complex oligomerization"/>
    <property type="evidence" value="ECO:0007669"/>
    <property type="project" value="InterPro"/>
</dbReference>
<evidence type="ECO:0000259" key="5">
    <source>
        <dbReference type="PROSITE" id="PS50076"/>
    </source>
</evidence>
<gene>
    <name evidence="4" type="primary">hscB</name>
    <name evidence="6" type="ORF">FPB0191_00151</name>
</gene>
<dbReference type="PANTHER" id="PTHR14021:SF15">
    <property type="entry name" value="IRON-SULFUR CLUSTER CO-CHAPERONE PROTEIN HSCB"/>
    <property type="match status" value="1"/>
</dbReference>
<dbReference type="EMBL" id="CP009056">
    <property type="protein sequence ID" value="AJA44008.1"/>
    <property type="molecule type" value="Genomic_DNA"/>
</dbReference>
<keyword evidence="2 4" id="KW-0143">Chaperone</keyword>
<dbReference type="KEGG" id="fpp:FPB0191_00151"/>
<dbReference type="HAMAP" id="MF_00682">
    <property type="entry name" value="HscB"/>
    <property type="match status" value="1"/>
</dbReference>
<proteinExistence type="inferred from homology"/>
<dbReference type="GO" id="GO:0051087">
    <property type="term" value="F:protein-folding chaperone binding"/>
    <property type="evidence" value="ECO:0007669"/>
    <property type="project" value="InterPro"/>
</dbReference>
<dbReference type="InterPro" id="IPR004640">
    <property type="entry name" value="HscB"/>
</dbReference>
<dbReference type="STRING" id="1267021.FPB0191_00151"/>
<accession>A0A0A7RXP3</accession>
<dbReference type="SMART" id="SM00271">
    <property type="entry name" value="DnaJ"/>
    <property type="match status" value="1"/>
</dbReference>
<feature type="domain" description="J" evidence="5">
    <location>
        <begin position="4"/>
        <end position="80"/>
    </location>
</feature>
<dbReference type="InterPro" id="IPR001623">
    <property type="entry name" value="DnaJ_domain"/>
</dbReference>
<dbReference type="Proteomes" id="UP000030901">
    <property type="component" value="Chromosome"/>
</dbReference>
<dbReference type="HOGENOM" id="CLU_068529_2_0_6"/>
<evidence type="ECO:0000256" key="1">
    <source>
        <dbReference type="ARBA" id="ARBA00010476"/>
    </source>
</evidence>
<dbReference type="SUPFAM" id="SSF47144">
    <property type="entry name" value="HSC20 (HSCB), C-terminal oligomerisation domain"/>
    <property type="match status" value="1"/>
</dbReference>
<dbReference type="Gene3D" id="1.20.1280.20">
    <property type="entry name" value="HscB, C-terminal domain"/>
    <property type="match status" value="1"/>
</dbReference>
<dbReference type="OrthoDB" id="287587at2"/>
<comment type="subunit">
    <text evidence="4">Interacts with HscA and stimulates its ATPase activity.</text>
</comment>
<dbReference type="InterPro" id="IPR036869">
    <property type="entry name" value="J_dom_sf"/>
</dbReference>
<dbReference type="GO" id="GO:0001671">
    <property type="term" value="F:ATPase activator activity"/>
    <property type="evidence" value="ECO:0007669"/>
    <property type="project" value="InterPro"/>
</dbReference>
<keyword evidence="7" id="KW-1185">Reference proteome</keyword>
<dbReference type="Gene3D" id="1.10.287.110">
    <property type="entry name" value="DnaJ domain"/>
    <property type="match status" value="1"/>
</dbReference>
<name>A0A0A7RXP3_FRIPE</name>
<comment type="function">
    <text evidence="3 4">Co-chaperone involved in the maturation of iron-sulfur cluster-containing proteins. Seems to help targeting proteins to be folded toward HscA.</text>
</comment>
<reference evidence="6 7" key="1">
    <citation type="journal article" date="2014" name="Appl. Environ. Microbiol.">
        <title>Gut symbionts from distinct hosts exhibit genotoxic activity via divergent colibactin biosynthetic pathways.</title>
        <authorList>
            <person name="Engel P."/>
            <person name="Vizcaino M.I."/>
            <person name="Crawford J.M."/>
        </authorList>
    </citation>
    <scope>NUCLEOTIDE SEQUENCE [LARGE SCALE GENOMIC DNA]</scope>
    <source>
        <strain evidence="6 7">PEB0191</strain>
    </source>
</reference>
<evidence type="ECO:0000256" key="3">
    <source>
        <dbReference type="ARBA" id="ARBA00025596"/>
    </source>
</evidence>
<dbReference type="SUPFAM" id="SSF46565">
    <property type="entry name" value="Chaperone J-domain"/>
    <property type="match status" value="1"/>
</dbReference>
<dbReference type="RefSeq" id="WP_039103305.1">
    <property type="nucleotide sequence ID" value="NZ_CP009056.1"/>
</dbReference>
<organism evidence="6 7">
    <name type="scientific">Frischella perrara</name>
    <dbReference type="NCBI Taxonomy" id="1267021"/>
    <lineage>
        <taxon>Bacteria</taxon>
        <taxon>Pseudomonadati</taxon>
        <taxon>Pseudomonadota</taxon>
        <taxon>Gammaproteobacteria</taxon>
        <taxon>Orbales</taxon>
        <taxon>Orbaceae</taxon>
        <taxon>Frischella</taxon>
    </lineage>
</organism>
<dbReference type="GO" id="GO:0006457">
    <property type="term" value="P:protein folding"/>
    <property type="evidence" value="ECO:0007669"/>
    <property type="project" value="UniProtKB-UniRule"/>
</dbReference>
<dbReference type="InterPro" id="IPR009073">
    <property type="entry name" value="HscB_oligo_C"/>
</dbReference>
<dbReference type="GO" id="GO:1990230">
    <property type="term" value="C:iron-sulfur cluster transfer complex"/>
    <property type="evidence" value="ECO:0007669"/>
    <property type="project" value="TreeGrafter"/>
</dbReference>
<dbReference type="Pfam" id="PF07743">
    <property type="entry name" value="HSCB_C"/>
    <property type="match status" value="1"/>
</dbReference>
<dbReference type="PANTHER" id="PTHR14021">
    <property type="entry name" value="IRON-SULFUR CLUSTER CO-CHAPERONE PROTEIN HSCB"/>
    <property type="match status" value="1"/>
</dbReference>
<evidence type="ECO:0000256" key="2">
    <source>
        <dbReference type="ARBA" id="ARBA00023186"/>
    </source>
</evidence>
<protein>
    <recommendedName>
        <fullName evidence="4">Co-chaperone protein HscB homolog</fullName>
    </recommendedName>
</protein>
<dbReference type="GO" id="GO:0044571">
    <property type="term" value="P:[2Fe-2S] cluster assembly"/>
    <property type="evidence" value="ECO:0007669"/>
    <property type="project" value="InterPro"/>
</dbReference>
<dbReference type="PROSITE" id="PS50076">
    <property type="entry name" value="DNAJ_2"/>
    <property type="match status" value="1"/>
</dbReference>
<sequence length="173" mass="20618">MKNNYFDLLALPMILPINLSQLSLNYQQLQKQYHPDNYATASESEKMAVVQKSATINAAYLTLKDPIKAAEYRVALEGININEEQQTIHDSEFLQEQFMLREQLDEIDQVHDFERLELFYDEILKRKNQVYLQLLAYINQSNWLATKQPLYQLRYFVKLIEQIELQQEKHFDL</sequence>
<dbReference type="NCBIfam" id="TIGR00714">
    <property type="entry name" value="hscB"/>
    <property type="match status" value="1"/>
</dbReference>
<dbReference type="AlphaFoldDB" id="A0A0A7RXP3"/>
<evidence type="ECO:0000313" key="6">
    <source>
        <dbReference type="EMBL" id="AJA44008.1"/>
    </source>
</evidence>
<dbReference type="InterPro" id="IPR036386">
    <property type="entry name" value="HscB_C_sf"/>
</dbReference>
<comment type="similarity">
    <text evidence="1 4">Belongs to the HscB family.</text>
</comment>
<evidence type="ECO:0000256" key="4">
    <source>
        <dbReference type="HAMAP-Rule" id="MF_00682"/>
    </source>
</evidence>